<keyword evidence="2 8" id="KW-1003">Cell membrane</keyword>
<feature type="non-terminal residue" evidence="11">
    <location>
        <position position="1"/>
    </location>
</feature>
<keyword evidence="7" id="KW-0325">Glycoprotein</keyword>
<feature type="signal peptide" evidence="9">
    <location>
        <begin position="1"/>
        <end position="16"/>
    </location>
</feature>
<evidence type="ECO:0000313" key="11">
    <source>
        <dbReference type="EMBL" id="KAK4885471.1"/>
    </source>
</evidence>
<keyword evidence="5 8" id="KW-1133">Transmembrane helix</keyword>
<feature type="transmembrane region" description="Helical" evidence="8">
    <location>
        <begin position="404"/>
        <end position="424"/>
    </location>
</feature>
<comment type="caution">
    <text evidence="8">Lacks conserved residue(s) required for the propagation of feature annotation.</text>
</comment>
<gene>
    <name evidence="11" type="ORF">RN001_001742</name>
</gene>
<feature type="transmembrane region" description="Helical" evidence="8">
    <location>
        <begin position="291"/>
        <end position="310"/>
    </location>
</feature>
<comment type="subcellular location">
    <subcellularLocation>
        <location evidence="1 8">Cell membrane</location>
        <topology evidence="1 8">Multi-pass membrane protein</topology>
    </subcellularLocation>
</comment>
<evidence type="ECO:0000256" key="9">
    <source>
        <dbReference type="SAM" id="SignalP"/>
    </source>
</evidence>
<dbReference type="AlphaFoldDB" id="A0AAN7PNY9"/>
<dbReference type="GO" id="GO:0005886">
    <property type="term" value="C:plasma membrane"/>
    <property type="evidence" value="ECO:0007669"/>
    <property type="project" value="UniProtKB-SubCell"/>
</dbReference>
<evidence type="ECO:0000256" key="3">
    <source>
        <dbReference type="ARBA" id="ARBA00022692"/>
    </source>
</evidence>
<feature type="domain" description="GDNF/GAS1" evidence="10">
    <location>
        <begin position="116"/>
        <end position="190"/>
    </location>
</feature>
<evidence type="ECO:0000259" key="10">
    <source>
        <dbReference type="Pfam" id="PF02351"/>
    </source>
</evidence>
<feature type="transmembrane region" description="Helical" evidence="8">
    <location>
        <begin position="265"/>
        <end position="282"/>
    </location>
</feature>
<reference evidence="12" key="1">
    <citation type="submission" date="2023-01" db="EMBL/GenBank/DDBJ databases">
        <title>Key to firefly adult light organ development and bioluminescence: homeobox transcription factors regulate luciferase expression and transportation to peroxisome.</title>
        <authorList>
            <person name="Fu X."/>
        </authorList>
    </citation>
    <scope>NUCLEOTIDE SEQUENCE [LARGE SCALE GENOMIC DNA]</scope>
</reference>
<keyword evidence="4 9" id="KW-0732">Signal</keyword>
<dbReference type="Pfam" id="PF02351">
    <property type="entry name" value="GDNF"/>
    <property type="match status" value="1"/>
</dbReference>
<dbReference type="GO" id="GO:0007165">
    <property type="term" value="P:signal transduction"/>
    <property type="evidence" value="ECO:0007669"/>
    <property type="project" value="UniProtKB-KW"/>
</dbReference>
<protein>
    <recommendedName>
        <fullName evidence="8">Gustatory receptor</fullName>
    </recommendedName>
</protein>
<dbReference type="GO" id="GO:0050909">
    <property type="term" value="P:sensory perception of taste"/>
    <property type="evidence" value="ECO:0007669"/>
    <property type="project" value="InterPro"/>
</dbReference>
<feature type="transmembrane region" description="Helical" evidence="8">
    <location>
        <begin position="370"/>
        <end position="392"/>
    </location>
</feature>
<keyword evidence="3 8" id="KW-0812">Transmembrane</keyword>
<organism evidence="11 12">
    <name type="scientific">Aquatica leii</name>
    <dbReference type="NCBI Taxonomy" id="1421715"/>
    <lineage>
        <taxon>Eukaryota</taxon>
        <taxon>Metazoa</taxon>
        <taxon>Ecdysozoa</taxon>
        <taxon>Arthropoda</taxon>
        <taxon>Hexapoda</taxon>
        <taxon>Insecta</taxon>
        <taxon>Pterygota</taxon>
        <taxon>Neoptera</taxon>
        <taxon>Endopterygota</taxon>
        <taxon>Coleoptera</taxon>
        <taxon>Polyphaga</taxon>
        <taxon>Elateriformia</taxon>
        <taxon>Elateroidea</taxon>
        <taxon>Lampyridae</taxon>
        <taxon>Luciolinae</taxon>
        <taxon>Aquatica</taxon>
    </lineage>
</organism>
<keyword evidence="6 8" id="KW-0472">Membrane</keyword>
<dbReference type="InterPro" id="IPR013604">
    <property type="entry name" value="7TM_chemorcpt"/>
</dbReference>
<comment type="similarity">
    <text evidence="8">Belongs to the insect chemoreceptor superfamily. Gustatory receptor (GR) family.</text>
</comment>
<feature type="transmembrane region" description="Helical" evidence="8">
    <location>
        <begin position="467"/>
        <end position="497"/>
    </location>
</feature>
<dbReference type="PANTHER" id="PTHR16840">
    <property type="entry name" value="GROWTH ARREST-SPECIFIC PROTEIN 1"/>
    <property type="match status" value="1"/>
</dbReference>
<sequence length="545" mass="62018">MWWIMMSVMAIVGVASEFRSTISCEEARLKCAYRVGCGMALQNYMVGCSAVLQGPDATTCPEICQHALIALTSTEEGRDLMTCGCSDDYCEDQKRRVEVCRPQVLKATRNETVVSCRVAQWICSADALCSTALDYYNRFCRSMFHGKKCTHRCLNSISILRRQEKASKLETCKCDGHEEYDCPQIQNNMARLCFHKKINEATTESVGDIETNVIRDTVIIIIFGYTKRTVVNDSLLAIAEVDNFLKQANLEVKYNEIKKKILKDYLIIMFLVALRTVFFALIPEIKLVQQFILSIIPLLKFAFVFIYSAFVRFLSYRFDIINNTIKSYADDTVDTHNVSTYINRLYVLCRSHFKLCGVAHRLGSNYGFQLLVTSIIMILNFLSQSYCFYALCTQNVTSGKLIKGLAILIWFLTEILELCGLLIICTEACDNANEVPITLHEVQNKVENSELENHIQLFSLQMYHHKLVFSALGFFEIDFSLLYAIIGTVLTFLVIVVQFEQGQTPPEITAVMVTTFVNATVNPTVTGDDVYGNYYGDDDYYYDNY</sequence>
<evidence type="ECO:0000256" key="2">
    <source>
        <dbReference type="ARBA" id="ARBA00022475"/>
    </source>
</evidence>
<dbReference type="InterPro" id="IPR039596">
    <property type="entry name" value="GAS1"/>
</dbReference>
<dbReference type="PANTHER" id="PTHR16840:SF3">
    <property type="entry name" value="GROWTH ARREST-SPECIFIC PROTEIN 1"/>
    <property type="match status" value="1"/>
</dbReference>
<evidence type="ECO:0000256" key="7">
    <source>
        <dbReference type="ARBA" id="ARBA00023180"/>
    </source>
</evidence>
<evidence type="ECO:0000313" key="12">
    <source>
        <dbReference type="Proteomes" id="UP001353858"/>
    </source>
</evidence>
<evidence type="ECO:0000256" key="1">
    <source>
        <dbReference type="ARBA" id="ARBA00004651"/>
    </source>
</evidence>
<evidence type="ECO:0000256" key="4">
    <source>
        <dbReference type="ARBA" id="ARBA00022729"/>
    </source>
</evidence>
<dbReference type="InterPro" id="IPR016017">
    <property type="entry name" value="GDNF/GAS1"/>
</dbReference>
<dbReference type="Proteomes" id="UP001353858">
    <property type="component" value="Unassembled WGS sequence"/>
</dbReference>
<evidence type="ECO:0000256" key="5">
    <source>
        <dbReference type="ARBA" id="ARBA00022989"/>
    </source>
</evidence>
<name>A0AAN7PNY9_9COLE</name>
<feature type="chain" id="PRO_5042900667" description="Gustatory receptor" evidence="9">
    <location>
        <begin position="17"/>
        <end position="545"/>
    </location>
</feature>
<evidence type="ECO:0000256" key="6">
    <source>
        <dbReference type="ARBA" id="ARBA00023136"/>
    </source>
</evidence>
<accession>A0AAN7PNY9</accession>
<dbReference type="EMBL" id="JARPUR010000001">
    <property type="protein sequence ID" value="KAK4885471.1"/>
    <property type="molecule type" value="Genomic_DNA"/>
</dbReference>
<comment type="caution">
    <text evidence="11">The sequence shown here is derived from an EMBL/GenBank/DDBJ whole genome shotgun (WGS) entry which is preliminary data.</text>
</comment>
<keyword evidence="12" id="KW-1185">Reference proteome</keyword>
<dbReference type="GO" id="GO:0051726">
    <property type="term" value="P:regulation of cell cycle"/>
    <property type="evidence" value="ECO:0007669"/>
    <property type="project" value="InterPro"/>
</dbReference>
<keyword evidence="8" id="KW-0675">Receptor</keyword>
<dbReference type="Pfam" id="PF08395">
    <property type="entry name" value="7tm_7"/>
    <property type="match status" value="1"/>
</dbReference>
<evidence type="ECO:0000256" key="8">
    <source>
        <dbReference type="RuleBase" id="RU363108"/>
    </source>
</evidence>
<proteinExistence type="inferred from homology"/>
<keyword evidence="8" id="KW-0807">Transducer</keyword>
<comment type="function">
    <text evidence="8">Gustatory receptor which mediates acceptance or avoidance behavior, depending on its substrates.</text>
</comment>